<name>A0A3B0MRY4_9RHOB</name>
<feature type="domain" description="Hedgehog/Intein (Hint)" evidence="1">
    <location>
        <begin position="46"/>
        <end position="178"/>
    </location>
</feature>
<evidence type="ECO:0000259" key="1">
    <source>
        <dbReference type="Pfam" id="PF13403"/>
    </source>
</evidence>
<organism evidence="2 3">
    <name type="scientific">Roseinatronobacter ekhonensis</name>
    <dbReference type="NCBI Taxonomy" id="254356"/>
    <lineage>
        <taxon>Bacteria</taxon>
        <taxon>Pseudomonadati</taxon>
        <taxon>Pseudomonadota</taxon>
        <taxon>Alphaproteobacteria</taxon>
        <taxon>Rhodobacterales</taxon>
        <taxon>Paracoccaceae</taxon>
        <taxon>Roseinatronobacter</taxon>
    </lineage>
</organism>
<keyword evidence="3" id="KW-1185">Reference proteome</keyword>
<protein>
    <recommendedName>
        <fullName evidence="1">Hedgehog/Intein (Hint) domain-containing protein</fullName>
    </recommendedName>
</protein>
<reference evidence="3" key="1">
    <citation type="submission" date="2018-08" db="EMBL/GenBank/DDBJ databases">
        <authorList>
            <person name="Rodrigo-Torres L."/>
            <person name="Arahal R. D."/>
            <person name="Lucena T."/>
        </authorList>
    </citation>
    <scope>NUCLEOTIDE SEQUENCE [LARGE SCALE GENOMIC DNA]</scope>
    <source>
        <strain evidence="3">CECT 7235</strain>
    </source>
</reference>
<evidence type="ECO:0000313" key="2">
    <source>
        <dbReference type="EMBL" id="SUZ31614.1"/>
    </source>
</evidence>
<dbReference type="Proteomes" id="UP000272908">
    <property type="component" value="Unassembled WGS sequence"/>
</dbReference>
<dbReference type="EMBL" id="UIHC01000010">
    <property type="protein sequence ID" value="SUZ31614.1"/>
    <property type="molecule type" value="Genomic_DNA"/>
</dbReference>
<dbReference type="SUPFAM" id="SSF51294">
    <property type="entry name" value="Hedgehog/intein (Hint) domain"/>
    <property type="match status" value="1"/>
</dbReference>
<dbReference type="InterPro" id="IPR036844">
    <property type="entry name" value="Hint_dom_sf"/>
</dbReference>
<evidence type="ECO:0000313" key="3">
    <source>
        <dbReference type="Proteomes" id="UP000272908"/>
    </source>
</evidence>
<dbReference type="InterPro" id="IPR028992">
    <property type="entry name" value="Hedgehog/Intein_dom"/>
</dbReference>
<gene>
    <name evidence="2" type="ORF">ROE7235_01364</name>
</gene>
<dbReference type="Pfam" id="PF13403">
    <property type="entry name" value="Hint_2"/>
    <property type="match status" value="1"/>
</dbReference>
<sequence>MFTSLHTVTGSSARYCTIQDRGDVWPSAAATDHILPDFGGLAEGLLAGRLVATDSGWRKVETLAPGDMVLTFDHGMRRLESIDATAVTPDPRQSSIAQALHVPKGAIGNRRAITLLPSQLVLLDCDFAQARYGNPFLLVQAGLLDGYNEIVRAPLPAQATSYMLTFAQEEIIHTDGSALMSCYGLRTTSRLARPGRYPRMTRAQALEFRRWVKLQARGQDPSLAAKIGRIPARASDMVPMARLH</sequence>
<proteinExistence type="predicted"/>
<dbReference type="AlphaFoldDB" id="A0A3B0MRY4"/>
<dbReference type="RefSeq" id="WP_183073366.1">
    <property type="nucleotide sequence ID" value="NZ_UIHC01000010.1"/>
</dbReference>
<accession>A0A3B0MRY4</accession>